<dbReference type="EMBL" id="JAINUF010000008">
    <property type="protein sequence ID" value="KAJ8352873.1"/>
    <property type="molecule type" value="Genomic_DNA"/>
</dbReference>
<evidence type="ECO:0000313" key="2">
    <source>
        <dbReference type="EMBL" id="KAJ8352873.1"/>
    </source>
</evidence>
<accession>A0A9Q1F853</accession>
<dbReference type="Proteomes" id="UP001152622">
    <property type="component" value="Chromosome 8"/>
</dbReference>
<comment type="caution">
    <text evidence="2">The sequence shown here is derived from an EMBL/GenBank/DDBJ whole genome shotgun (WGS) entry which is preliminary data.</text>
</comment>
<name>A0A9Q1F853_SYNKA</name>
<proteinExistence type="predicted"/>
<organism evidence="2 3">
    <name type="scientific">Synaphobranchus kaupii</name>
    <name type="common">Kaup's arrowtooth eel</name>
    <dbReference type="NCBI Taxonomy" id="118154"/>
    <lineage>
        <taxon>Eukaryota</taxon>
        <taxon>Metazoa</taxon>
        <taxon>Chordata</taxon>
        <taxon>Craniata</taxon>
        <taxon>Vertebrata</taxon>
        <taxon>Euteleostomi</taxon>
        <taxon>Actinopterygii</taxon>
        <taxon>Neopterygii</taxon>
        <taxon>Teleostei</taxon>
        <taxon>Anguilliformes</taxon>
        <taxon>Synaphobranchidae</taxon>
        <taxon>Synaphobranchus</taxon>
    </lineage>
</organism>
<gene>
    <name evidence="2" type="ORF">SKAU_G00243490</name>
</gene>
<dbReference type="AlphaFoldDB" id="A0A9Q1F853"/>
<evidence type="ECO:0000313" key="3">
    <source>
        <dbReference type="Proteomes" id="UP001152622"/>
    </source>
</evidence>
<evidence type="ECO:0000256" key="1">
    <source>
        <dbReference type="SAM" id="MobiDB-lite"/>
    </source>
</evidence>
<feature type="region of interest" description="Disordered" evidence="1">
    <location>
        <begin position="75"/>
        <end position="129"/>
    </location>
</feature>
<sequence length="235" mass="25678">MEGLEVEDISPALEVTEDFLHCLDGGPSEKLQEVSAVGRLNSSGVWGLLVGEQLEVSPRNLAWADQPPSFGLFSARQGKRSRARSTNDLAAHAKDAAGSSSNAAFKRGHNRSRSDANYRSYTDNGVPTVDKNTLKNMTLNDKRDVITSSEVISPAWTLWNHSCSVKGQTYGDERTVDVMKDLIMLMCYTRRISAVLIERHCEGQGCSNWTLLGDVAANRDPPVETHAVAASPVKF</sequence>
<dbReference type="OrthoDB" id="62364at2759"/>
<keyword evidence="3" id="KW-1185">Reference proteome</keyword>
<feature type="compositionally biased region" description="Polar residues" evidence="1">
    <location>
        <begin position="115"/>
        <end position="129"/>
    </location>
</feature>
<reference evidence="2" key="1">
    <citation type="journal article" date="2023" name="Science">
        <title>Genome structures resolve the early diversification of teleost fishes.</title>
        <authorList>
            <person name="Parey E."/>
            <person name="Louis A."/>
            <person name="Montfort J."/>
            <person name="Bouchez O."/>
            <person name="Roques C."/>
            <person name="Iampietro C."/>
            <person name="Lluch J."/>
            <person name="Castinel A."/>
            <person name="Donnadieu C."/>
            <person name="Desvignes T."/>
            <person name="Floi Bucao C."/>
            <person name="Jouanno E."/>
            <person name="Wen M."/>
            <person name="Mejri S."/>
            <person name="Dirks R."/>
            <person name="Jansen H."/>
            <person name="Henkel C."/>
            <person name="Chen W.J."/>
            <person name="Zahm M."/>
            <person name="Cabau C."/>
            <person name="Klopp C."/>
            <person name="Thompson A.W."/>
            <person name="Robinson-Rechavi M."/>
            <person name="Braasch I."/>
            <person name="Lecointre G."/>
            <person name="Bobe J."/>
            <person name="Postlethwait J.H."/>
            <person name="Berthelot C."/>
            <person name="Roest Crollius H."/>
            <person name="Guiguen Y."/>
        </authorList>
    </citation>
    <scope>NUCLEOTIDE SEQUENCE</scope>
    <source>
        <strain evidence="2">WJC10195</strain>
    </source>
</reference>
<protein>
    <submittedName>
        <fullName evidence="2">Uncharacterized protein</fullName>
    </submittedName>
</protein>